<evidence type="ECO:0000313" key="3">
    <source>
        <dbReference type="EMBL" id="GHA75950.1"/>
    </source>
</evidence>
<protein>
    <submittedName>
        <fullName evidence="3">Uncharacterized protein</fullName>
    </submittedName>
</protein>
<accession>A0A918SWT1</accession>
<organism evidence="3 4">
    <name type="scientific">Streptomyces termitum</name>
    <dbReference type="NCBI Taxonomy" id="67368"/>
    <lineage>
        <taxon>Bacteria</taxon>
        <taxon>Bacillati</taxon>
        <taxon>Actinomycetota</taxon>
        <taxon>Actinomycetes</taxon>
        <taxon>Kitasatosporales</taxon>
        <taxon>Streptomycetaceae</taxon>
        <taxon>Streptomyces</taxon>
    </lineage>
</organism>
<keyword evidence="2" id="KW-0732">Signal</keyword>
<dbReference type="EMBL" id="BMUL01000004">
    <property type="protein sequence ID" value="GHA75950.1"/>
    <property type="molecule type" value="Genomic_DNA"/>
</dbReference>
<dbReference type="AlphaFoldDB" id="A0A918SWT1"/>
<evidence type="ECO:0000256" key="1">
    <source>
        <dbReference type="SAM" id="MobiDB-lite"/>
    </source>
</evidence>
<feature type="region of interest" description="Disordered" evidence="1">
    <location>
        <begin position="43"/>
        <end position="66"/>
    </location>
</feature>
<comment type="caution">
    <text evidence="3">The sequence shown here is derived from an EMBL/GenBank/DDBJ whole genome shotgun (WGS) entry which is preliminary data.</text>
</comment>
<gene>
    <name evidence="3" type="ORF">GCM10010305_18370</name>
</gene>
<evidence type="ECO:0000313" key="4">
    <source>
        <dbReference type="Proteomes" id="UP000644020"/>
    </source>
</evidence>
<feature type="chain" id="PRO_5039545748" evidence="2">
    <location>
        <begin position="33"/>
        <end position="66"/>
    </location>
</feature>
<proteinExistence type="predicted"/>
<name>A0A918SWT1_9ACTN</name>
<dbReference type="RefSeq" id="WP_189976085.1">
    <property type="nucleotide sequence ID" value="NZ_BMUL01000004.1"/>
</dbReference>
<sequence>MLRARFAPIAAKTAALALAAAFLLPAGGAATATVLADGPVAPVTQPAQGTGTGGTGEAPEDDMGWG</sequence>
<reference evidence="3" key="1">
    <citation type="journal article" date="2014" name="Int. J. Syst. Evol. Microbiol.">
        <title>Complete genome sequence of Corynebacterium casei LMG S-19264T (=DSM 44701T), isolated from a smear-ripened cheese.</title>
        <authorList>
            <consortium name="US DOE Joint Genome Institute (JGI-PGF)"/>
            <person name="Walter F."/>
            <person name="Albersmeier A."/>
            <person name="Kalinowski J."/>
            <person name="Ruckert C."/>
        </authorList>
    </citation>
    <scope>NUCLEOTIDE SEQUENCE</scope>
    <source>
        <strain evidence="3">JCM 4518</strain>
    </source>
</reference>
<keyword evidence="4" id="KW-1185">Reference proteome</keyword>
<evidence type="ECO:0000256" key="2">
    <source>
        <dbReference type="SAM" id="SignalP"/>
    </source>
</evidence>
<dbReference type="Proteomes" id="UP000644020">
    <property type="component" value="Unassembled WGS sequence"/>
</dbReference>
<reference evidence="3" key="2">
    <citation type="submission" date="2020-09" db="EMBL/GenBank/DDBJ databases">
        <authorList>
            <person name="Sun Q."/>
            <person name="Ohkuma M."/>
        </authorList>
    </citation>
    <scope>NUCLEOTIDE SEQUENCE</scope>
    <source>
        <strain evidence="3">JCM 4518</strain>
    </source>
</reference>
<feature type="signal peptide" evidence="2">
    <location>
        <begin position="1"/>
        <end position="32"/>
    </location>
</feature>